<evidence type="ECO:0000256" key="1">
    <source>
        <dbReference type="ARBA" id="ARBA00022737"/>
    </source>
</evidence>
<feature type="repeat" description="ANK" evidence="3">
    <location>
        <begin position="614"/>
        <end position="646"/>
    </location>
</feature>
<dbReference type="Gene3D" id="1.25.40.20">
    <property type="entry name" value="Ankyrin repeat-containing domain"/>
    <property type="match status" value="4"/>
</dbReference>
<dbReference type="PROSITE" id="PS50088">
    <property type="entry name" value="ANK_REPEAT"/>
    <property type="match status" value="11"/>
</dbReference>
<dbReference type="InterPro" id="IPR002110">
    <property type="entry name" value="Ankyrin_rpt"/>
</dbReference>
<evidence type="ECO:0000313" key="6">
    <source>
        <dbReference type="EMBL" id="KAB8218958.1"/>
    </source>
</evidence>
<feature type="repeat" description="ANK" evidence="3">
    <location>
        <begin position="647"/>
        <end position="679"/>
    </location>
</feature>
<feature type="repeat" description="ANK" evidence="3">
    <location>
        <begin position="746"/>
        <end position="778"/>
    </location>
</feature>
<feature type="repeat" description="ANK" evidence="3">
    <location>
        <begin position="480"/>
        <end position="505"/>
    </location>
</feature>
<dbReference type="Proteomes" id="UP000326799">
    <property type="component" value="Unassembled WGS sequence"/>
</dbReference>
<dbReference type="InterPro" id="IPR058525">
    <property type="entry name" value="DUF8212"/>
</dbReference>
<dbReference type="Pfam" id="PF06985">
    <property type="entry name" value="HET"/>
    <property type="match status" value="1"/>
</dbReference>
<name>A0A5N6ENG9_9EURO</name>
<dbReference type="SUPFAM" id="SSF48403">
    <property type="entry name" value="Ankyrin repeat"/>
    <property type="match status" value="2"/>
</dbReference>
<dbReference type="PROSITE" id="PS50297">
    <property type="entry name" value="ANK_REP_REGION"/>
    <property type="match status" value="10"/>
</dbReference>
<feature type="repeat" description="ANK" evidence="3">
    <location>
        <begin position="713"/>
        <end position="745"/>
    </location>
</feature>
<feature type="repeat" description="ANK" evidence="3">
    <location>
        <begin position="779"/>
        <end position="811"/>
    </location>
</feature>
<organism evidence="6 7">
    <name type="scientific">Aspergillus novoparasiticus</name>
    <dbReference type="NCBI Taxonomy" id="986946"/>
    <lineage>
        <taxon>Eukaryota</taxon>
        <taxon>Fungi</taxon>
        <taxon>Dikarya</taxon>
        <taxon>Ascomycota</taxon>
        <taxon>Pezizomycotina</taxon>
        <taxon>Eurotiomycetes</taxon>
        <taxon>Eurotiomycetidae</taxon>
        <taxon>Eurotiales</taxon>
        <taxon>Aspergillaceae</taxon>
        <taxon>Aspergillus</taxon>
        <taxon>Aspergillus subgen. Circumdati</taxon>
    </lineage>
</organism>
<evidence type="ECO:0000256" key="3">
    <source>
        <dbReference type="PROSITE-ProRule" id="PRU00023"/>
    </source>
</evidence>
<dbReference type="InterPro" id="IPR036770">
    <property type="entry name" value="Ankyrin_rpt-contain_sf"/>
</dbReference>
<protein>
    <submittedName>
        <fullName evidence="6">Ankyrin repeat-containing domain protein</fullName>
    </submittedName>
</protein>
<keyword evidence="1" id="KW-0677">Repeat</keyword>
<feature type="repeat" description="ANK" evidence="3">
    <location>
        <begin position="581"/>
        <end position="613"/>
    </location>
</feature>
<feature type="repeat" description="ANK" evidence="3">
    <location>
        <begin position="680"/>
        <end position="712"/>
    </location>
</feature>
<sequence>MRLLNTKPSDTGNFIIEEFFGEPPPYAILSHTWQEMEVTFQDITTGMIDKTGFKKVKDCCTFARANGYGYAWVDTCCIDKTSSAELSESLNSMYRWYQEADVCYAYLADVPSKPFAESRWFKRGWTLQELIAPSTVIFLDHEWNELGTRESLRDVLSDITSIPVGILVGEDDVETASVAQRMSWAARRETTRVEDRAYCLMGIFGINMPPIYGEGKNAFIRLQEEIMKVLDDHSIFAWRSDSEEETHGGLLATSPDAFRESSNVVPYNPFTTIEGPLTVSSKGISLDLRFIGIGHPGLGLAILHCTEGKSEENRLIAIYLQDSFLTMQRFERKQCGKFEFIHLGDLKPSQYPLRRLCVQQRRTVSRKINKAGKPKDIGTALDNLHLLVSENPLQACRDTETNWINTNGISGNGQTLLSHAAGRGDVDMLWLLLTRSDVSAGGRDLSGRTPLSRAAERGQEAIVRLLLCRNDVDPDYEDKNGRSPLAHAAASGHLAIVKLLLQSGSVYVESEDNRGRTPLSRAAEGGHEVVLELLLEKGGRLDSKDEQSRTPLSWAAAENTHGAALALLLERGAAIESRDKFGRTPLSWAALKGREEAVSVLLQKGADIESEDSNSQTPLLNASKKCQAGTVKILLDNGASIESQEAGRQTPLSYTAERGYEAIVRILLERGADTESEGPLGQTPLSLAAQRGQEATMKLLLEHGANIESPDHRGHTPLIYAVDNGHTAAINLLLENGADIDSSDSHGQTPLIYAIENGHEAIAKLLLNNGADIELPDSRGQTPLSYAAEHGLEATVKLLLEKGANIMSHDWRGKTPLSYATRYKHEVVAKLLEVKCVEAALAEPYNFA</sequence>
<feature type="domain" description="Heterokaryon incompatibility" evidence="4">
    <location>
        <begin position="26"/>
        <end position="109"/>
    </location>
</feature>
<dbReference type="InterPro" id="IPR010730">
    <property type="entry name" value="HET"/>
</dbReference>
<dbReference type="Pfam" id="PF12796">
    <property type="entry name" value="Ank_2"/>
    <property type="match status" value="4"/>
</dbReference>
<dbReference type="AlphaFoldDB" id="A0A5N6ENG9"/>
<gene>
    <name evidence="6" type="ORF">BDV33DRAFT_204824</name>
</gene>
<keyword evidence="2 3" id="KW-0040">ANK repeat</keyword>
<dbReference type="Pfam" id="PF13606">
    <property type="entry name" value="Ank_3"/>
    <property type="match status" value="1"/>
</dbReference>
<accession>A0A5N6ENG9</accession>
<dbReference type="EMBL" id="ML733443">
    <property type="protein sequence ID" value="KAB8218958.1"/>
    <property type="molecule type" value="Genomic_DNA"/>
</dbReference>
<feature type="repeat" description="ANK" evidence="3">
    <location>
        <begin position="446"/>
        <end position="467"/>
    </location>
</feature>
<evidence type="ECO:0000313" key="7">
    <source>
        <dbReference type="Proteomes" id="UP000326799"/>
    </source>
</evidence>
<reference evidence="6 7" key="1">
    <citation type="submission" date="2019-04" db="EMBL/GenBank/DDBJ databases">
        <title>Fungal friends and foes A comparative genomics study of 23 Aspergillus species from section Flavi.</title>
        <authorList>
            <consortium name="DOE Joint Genome Institute"/>
            <person name="Kjaerbolling I."/>
            <person name="Vesth T.C."/>
            <person name="Frisvad J.C."/>
            <person name="Nybo J.L."/>
            <person name="Theobald S."/>
            <person name="Kildgaard S."/>
            <person name="Petersen T.I."/>
            <person name="Kuo A."/>
            <person name="Sato A."/>
            <person name="Lyhne E.K."/>
            <person name="Kogle M.E."/>
            <person name="Wiebenga A."/>
            <person name="Kun R.S."/>
            <person name="Lubbers R.J."/>
            <person name="Makela M.R."/>
            <person name="Barry K."/>
            <person name="Chovatia M."/>
            <person name="Clum A."/>
            <person name="Daum C."/>
            <person name="Haridas S."/>
            <person name="He G."/>
            <person name="LaButti K."/>
            <person name="Lipzen A."/>
            <person name="Mondo S."/>
            <person name="Pangilinan J."/>
            <person name="Riley R."/>
            <person name="Salamov A."/>
            <person name="Simmons B.A."/>
            <person name="Magnuson J.K."/>
            <person name="Henrissat B."/>
            <person name="Mortensen U.H."/>
            <person name="Larsen T.O."/>
            <person name="De vries R.P."/>
            <person name="Grigoriev I.V."/>
            <person name="Machida M."/>
            <person name="Baker S.E."/>
            <person name="Andersen M.R."/>
        </authorList>
    </citation>
    <scope>NUCLEOTIDE SEQUENCE [LARGE SCALE GENOMIC DNA]</scope>
    <source>
        <strain evidence="6 7">CBS 126849</strain>
    </source>
</reference>
<keyword evidence="7" id="KW-1185">Reference proteome</keyword>
<feature type="repeat" description="ANK" evidence="3">
    <location>
        <begin position="514"/>
        <end position="546"/>
    </location>
</feature>
<dbReference type="Pfam" id="PF26640">
    <property type="entry name" value="DUF8212"/>
    <property type="match status" value="1"/>
</dbReference>
<dbReference type="PANTHER" id="PTHR24161:SF121">
    <property type="entry name" value="M-PHASE PHOSPHOPROTEIN 8"/>
    <property type="match status" value="1"/>
</dbReference>
<dbReference type="PRINTS" id="PR01415">
    <property type="entry name" value="ANKYRIN"/>
</dbReference>
<dbReference type="PANTHER" id="PTHR24161">
    <property type="entry name" value="ANK_REP_REGION DOMAIN-CONTAINING PROTEIN-RELATED"/>
    <property type="match status" value="1"/>
</dbReference>
<dbReference type="SMART" id="SM00248">
    <property type="entry name" value="ANK"/>
    <property type="match status" value="13"/>
</dbReference>
<evidence type="ECO:0000259" key="5">
    <source>
        <dbReference type="Pfam" id="PF26640"/>
    </source>
</evidence>
<feature type="domain" description="DUF8212" evidence="5">
    <location>
        <begin position="217"/>
        <end position="244"/>
    </location>
</feature>
<evidence type="ECO:0000259" key="4">
    <source>
        <dbReference type="Pfam" id="PF06985"/>
    </source>
</evidence>
<proteinExistence type="predicted"/>
<evidence type="ECO:0000256" key="2">
    <source>
        <dbReference type="ARBA" id="ARBA00023043"/>
    </source>
</evidence>
<feature type="repeat" description="ANK" evidence="3">
    <location>
        <begin position="547"/>
        <end position="580"/>
    </location>
</feature>